<name>A0A1H4WHY0_9PSEU</name>
<proteinExistence type="predicted"/>
<evidence type="ECO:0008006" key="3">
    <source>
        <dbReference type="Google" id="ProtNLM"/>
    </source>
</evidence>
<reference evidence="2" key="1">
    <citation type="submission" date="2016-10" db="EMBL/GenBank/DDBJ databases">
        <authorList>
            <person name="Varghese N."/>
            <person name="Submissions S."/>
        </authorList>
    </citation>
    <scope>NUCLEOTIDE SEQUENCE [LARGE SCALE GENOMIC DNA]</scope>
    <source>
        <strain evidence="2">DSM 44544</strain>
    </source>
</reference>
<gene>
    <name evidence="1" type="ORF">SAMN04489727_5608</name>
</gene>
<keyword evidence="2" id="KW-1185">Reference proteome</keyword>
<dbReference type="EMBL" id="FNSO01000004">
    <property type="protein sequence ID" value="SEC92231.1"/>
    <property type="molecule type" value="Genomic_DNA"/>
</dbReference>
<organism evidence="1 2">
    <name type="scientific">Amycolatopsis tolypomycina</name>
    <dbReference type="NCBI Taxonomy" id="208445"/>
    <lineage>
        <taxon>Bacteria</taxon>
        <taxon>Bacillati</taxon>
        <taxon>Actinomycetota</taxon>
        <taxon>Actinomycetes</taxon>
        <taxon>Pseudonocardiales</taxon>
        <taxon>Pseudonocardiaceae</taxon>
        <taxon>Amycolatopsis</taxon>
    </lineage>
</organism>
<evidence type="ECO:0000313" key="1">
    <source>
        <dbReference type="EMBL" id="SEC92231.1"/>
    </source>
</evidence>
<protein>
    <recommendedName>
        <fullName evidence="3">PH domain-containing protein</fullName>
    </recommendedName>
</protein>
<dbReference type="Proteomes" id="UP000199622">
    <property type="component" value="Unassembled WGS sequence"/>
</dbReference>
<dbReference type="AlphaFoldDB" id="A0A1H4WHY0"/>
<dbReference type="STRING" id="208445.SAMN04489727_5608"/>
<accession>A0A1H4WHY0</accession>
<sequence length="276" mass="30715">MVVGLFGGGESLSEDFRAALADDAGHHRRMIAKGEPNIRSCFQDGETVRLIAVEDFTATHTLVVTDRRLLVMRKGGRVLDRSVTPEEIRDVEVRPTGTGSFLLVVAGPGTTVKFQRPGVAYSVGEAIEKLARRRPPVETAASGFAATDGRAVPILYPGFYLDLLTETGVPANPENVVNLIERVFVMVMGQADEYFRQWGDDDAARRFHDRFDGGGPEDRVLNSVDDMVDWLWAWNFRCHTPLMQLFPRIQALLLEPHSFLRTGNGRVPSWAEYQEG</sequence>
<evidence type="ECO:0000313" key="2">
    <source>
        <dbReference type="Proteomes" id="UP000199622"/>
    </source>
</evidence>